<feature type="domain" description="Tubby C-terminal" evidence="5">
    <location>
        <begin position="160"/>
        <end position="435"/>
    </location>
</feature>
<feature type="compositionally biased region" description="Basic residues" evidence="4">
    <location>
        <begin position="71"/>
        <end position="81"/>
    </location>
</feature>
<dbReference type="Gene3D" id="3.20.90.10">
    <property type="entry name" value="Tubby Protein, Chain A"/>
    <property type="match status" value="2"/>
</dbReference>
<name>A0AAD9K4Q7_9ANNE</name>
<evidence type="ECO:0000256" key="1">
    <source>
        <dbReference type="ARBA" id="ARBA00004496"/>
    </source>
</evidence>
<reference evidence="6" key="1">
    <citation type="journal article" date="2023" name="Mol. Biol. Evol.">
        <title>Third-Generation Sequencing Reveals the Adaptive Role of the Epigenome in Three Deep-Sea Polychaetes.</title>
        <authorList>
            <person name="Perez M."/>
            <person name="Aroh O."/>
            <person name="Sun Y."/>
            <person name="Lan Y."/>
            <person name="Juniper S.K."/>
            <person name="Young C.R."/>
            <person name="Angers B."/>
            <person name="Qian P.Y."/>
        </authorList>
    </citation>
    <scope>NUCLEOTIDE SEQUENCE</scope>
    <source>
        <strain evidence="6">P08H-3</strain>
    </source>
</reference>
<evidence type="ECO:0000313" key="6">
    <source>
        <dbReference type="EMBL" id="KAK2163920.1"/>
    </source>
</evidence>
<proteinExistence type="inferred from homology"/>
<evidence type="ECO:0000256" key="4">
    <source>
        <dbReference type="SAM" id="MobiDB-lite"/>
    </source>
</evidence>
<dbReference type="AlphaFoldDB" id="A0AAD9K4Q7"/>
<keyword evidence="7" id="KW-1185">Reference proteome</keyword>
<dbReference type="InterPro" id="IPR025659">
    <property type="entry name" value="Tubby-like_C"/>
</dbReference>
<protein>
    <recommendedName>
        <fullName evidence="5">Tubby C-terminal domain-containing protein</fullName>
    </recommendedName>
</protein>
<feature type="compositionally biased region" description="Polar residues" evidence="4">
    <location>
        <begin position="38"/>
        <end position="48"/>
    </location>
</feature>
<dbReference type="GO" id="GO:0061512">
    <property type="term" value="P:protein localization to cilium"/>
    <property type="evidence" value="ECO:0007669"/>
    <property type="project" value="TreeGrafter"/>
</dbReference>
<dbReference type="FunFam" id="3.20.90.10:FF:000001">
    <property type="entry name" value="Tubby-like protein"/>
    <property type="match status" value="1"/>
</dbReference>
<sequence length="440" mass="49445">MYPATSMAWQTAYDGPQSYDLNNPDSTTTKVHVLNVTPDASKTENFTDSSDDDIPTINTGLEEPAASPAKNKTKKKHKRSHKLQEGNMSDDYEPVQGPLVDVDDESMPVAPAVINTSSSRQYMNIPADTERQNDLNATHEASGGADEQPDPTEDLEDFVFRPAPQGVTIKCRITRDKKGVDRGMFPTYFLHMERDDGKKVFLLAGRKRKKSTTSNYLISIDPTDLSRGGDSFVGKLRSNFFGTSFVVFDYGLSPKKPICNNKEKLRQELVGIVYFTIFDNGESPRRGGRGIPEAANIRRELAAVAYETNVLGFKGPRKMSVIIPGMNLDHERVEIRPRSEHDGLIERWKHKNMENLLELHNKTPVWNEDTQSYVLNFHGRVTQASVKNFQIVHDNDVDYIVMQFGRVAEDVFTMDFNYPMCALQAFGVALSSFDSKLACE</sequence>
<dbReference type="EMBL" id="JAODUP010000072">
    <property type="protein sequence ID" value="KAK2163920.1"/>
    <property type="molecule type" value="Genomic_DNA"/>
</dbReference>
<evidence type="ECO:0000259" key="5">
    <source>
        <dbReference type="Pfam" id="PF01167"/>
    </source>
</evidence>
<dbReference type="GO" id="GO:0005737">
    <property type="term" value="C:cytoplasm"/>
    <property type="evidence" value="ECO:0007669"/>
    <property type="project" value="UniProtKB-SubCell"/>
</dbReference>
<comment type="similarity">
    <text evidence="2">Belongs to the TUB family.</text>
</comment>
<comment type="caution">
    <text evidence="6">The sequence shown here is derived from an EMBL/GenBank/DDBJ whole genome shotgun (WGS) entry which is preliminary data.</text>
</comment>
<dbReference type="Proteomes" id="UP001208570">
    <property type="component" value="Unassembled WGS sequence"/>
</dbReference>
<evidence type="ECO:0000256" key="3">
    <source>
        <dbReference type="ARBA" id="ARBA00022490"/>
    </source>
</evidence>
<evidence type="ECO:0000313" key="7">
    <source>
        <dbReference type="Proteomes" id="UP001208570"/>
    </source>
</evidence>
<organism evidence="6 7">
    <name type="scientific">Paralvinella palmiformis</name>
    <dbReference type="NCBI Taxonomy" id="53620"/>
    <lineage>
        <taxon>Eukaryota</taxon>
        <taxon>Metazoa</taxon>
        <taxon>Spiralia</taxon>
        <taxon>Lophotrochozoa</taxon>
        <taxon>Annelida</taxon>
        <taxon>Polychaeta</taxon>
        <taxon>Sedentaria</taxon>
        <taxon>Canalipalpata</taxon>
        <taxon>Terebellida</taxon>
        <taxon>Terebelliformia</taxon>
        <taxon>Alvinellidae</taxon>
        <taxon>Paralvinella</taxon>
    </lineage>
</organism>
<dbReference type="SUPFAM" id="SSF54518">
    <property type="entry name" value="Tubby C-terminal domain-like"/>
    <property type="match status" value="1"/>
</dbReference>
<gene>
    <name evidence="6" type="ORF">LSH36_72g06041</name>
</gene>
<dbReference type="GO" id="GO:0005929">
    <property type="term" value="C:cilium"/>
    <property type="evidence" value="ECO:0007669"/>
    <property type="project" value="TreeGrafter"/>
</dbReference>
<dbReference type="PANTHER" id="PTHR16517:SF7">
    <property type="entry name" value="PROTEIN KING TUBBY"/>
    <property type="match status" value="1"/>
</dbReference>
<dbReference type="Pfam" id="PF01167">
    <property type="entry name" value="Tub"/>
    <property type="match status" value="1"/>
</dbReference>
<dbReference type="PRINTS" id="PR01573">
    <property type="entry name" value="SUPERTUBBY"/>
</dbReference>
<dbReference type="InterPro" id="IPR018066">
    <property type="entry name" value="Tubby_C_CS"/>
</dbReference>
<dbReference type="PANTHER" id="PTHR16517">
    <property type="entry name" value="TUBBY-RELATED"/>
    <property type="match status" value="1"/>
</dbReference>
<dbReference type="InterPro" id="IPR000007">
    <property type="entry name" value="Tubby_C"/>
</dbReference>
<evidence type="ECO:0000256" key="2">
    <source>
        <dbReference type="ARBA" id="ARBA00007129"/>
    </source>
</evidence>
<feature type="region of interest" description="Disordered" evidence="4">
    <location>
        <begin position="38"/>
        <end position="103"/>
    </location>
</feature>
<keyword evidence="3" id="KW-0963">Cytoplasm</keyword>
<accession>A0AAD9K4Q7</accession>
<dbReference type="PROSITE" id="PS01200">
    <property type="entry name" value="TUB_1"/>
    <property type="match status" value="1"/>
</dbReference>
<comment type="subcellular location">
    <subcellularLocation>
        <location evidence="1">Cytoplasm</location>
    </subcellularLocation>
</comment>